<dbReference type="InterPro" id="IPR003598">
    <property type="entry name" value="Ig_sub2"/>
</dbReference>
<reference evidence="10" key="1">
    <citation type="journal article" date="2020" name="J Insects Food Feed">
        <title>The yellow mealworm (Tenebrio molitor) genome: a resource for the emerging insects as food and feed industry.</title>
        <authorList>
            <person name="Eriksson T."/>
            <person name="Andere A."/>
            <person name="Kelstrup H."/>
            <person name="Emery V."/>
            <person name="Picard C."/>
        </authorList>
    </citation>
    <scope>NUCLEOTIDE SEQUENCE</scope>
    <source>
        <strain evidence="10">Stoneville</strain>
        <tissue evidence="10">Whole head</tissue>
    </source>
</reference>
<keyword evidence="2 7" id="KW-0472">Membrane</keyword>
<dbReference type="InterPro" id="IPR003599">
    <property type="entry name" value="Ig_sub"/>
</dbReference>
<dbReference type="GO" id="GO:0098609">
    <property type="term" value="P:cell-cell adhesion"/>
    <property type="evidence" value="ECO:0007669"/>
    <property type="project" value="TreeGrafter"/>
</dbReference>
<evidence type="ECO:0000313" key="10">
    <source>
        <dbReference type="EMBL" id="KAH0810025.1"/>
    </source>
</evidence>
<dbReference type="GO" id="GO:0050839">
    <property type="term" value="F:cell adhesion molecule binding"/>
    <property type="evidence" value="ECO:0007669"/>
    <property type="project" value="TreeGrafter"/>
</dbReference>
<dbReference type="GO" id="GO:0005911">
    <property type="term" value="C:cell-cell junction"/>
    <property type="evidence" value="ECO:0007669"/>
    <property type="project" value="TreeGrafter"/>
</dbReference>
<evidence type="ECO:0000256" key="5">
    <source>
        <dbReference type="ARBA" id="ARBA00023319"/>
    </source>
</evidence>
<keyword evidence="5" id="KW-0393">Immunoglobulin domain</keyword>
<feature type="region of interest" description="Disordered" evidence="6">
    <location>
        <begin position="934"/>
        <end position="965"/>
    </location>
</feature>
<comment type="subcellular location">
    <subcellularLocation>
        <location evidence="1">Membrane</location>
        <topology evidence="1">Single-pass type I membrane protein</topology>
    </subcellularLocation>
</comment>
<keyword evidence="3" id="KW-1015">Disulfide bond</keyword>
<dbReference type="Gene3D" id="2.60.40.10">
    <property type="entry name" value="Immunoglobulins"/>
    <property type="match status" value="6"/>
</dbReference>
<dbReference type="PANTHER" id="PTHR11640">
    <property type="entry name" value="NEPHRIN"/>
    <property type="match status" value="1"/>
</dbReference>
<accession>A0A8J6H1I5</accession>
<evidence type="ECO:0000256" key="6">
    <source>
        <dbReference type="SAM" id="MobiDB-lite"/>
    </source>
</evidence>
<keyword evidence="4" id="KW-0325">Glycoprotein</keyword>
<dbReference type="PANTHER" id="PTHR11640:SF31">
    <property type="entry name" value="IRREGULAR CHIASM C-ROUGHEST PROTEIN-RELATED"/>
    <property type="match status" value="1"/>
</dbReference>
<evidence type="ECO:0000256" key="4">
    <source>
        <dbReference type="ARBA" id="ARBA00023180"/>
    </source>
</evidence>
<evidence type="ECO:0000313" key="11">
    <source>
        <dbReference type="Proteomes" id="UP000719412"/>
    </source>
</evidence>
<dbReference type="SMART" id="SM00408">
    <property type="entry name" value="IGc2"/>
    <property type="match status" value="4"/>
</dbReference>
<dbReference type="CDD" id="cd00096">
    <property type="entry name" value="Ig"/>
    <property type="match status" value="1"/>
</dbReference>
<evidence type="ECO:0000256" key="2">
    <source>
        <dbReference type="ARBA" id="ARBA00023136"/>
    </source>
</evidence>
<feature type="compositionally biased region" description="Polar residues" evidence="6">
    <location>
        <begin position="754"/>
        <end position="767"/>
    </location>
</feature>
<protein>
    <recommendedName>
        <fullName evidence="9">Ig-like domain-containing protein</fullName>
    </recommendedName>
</protein>
<evidence type="ECO:0000256" key="3">
    <source>
        <dbReference type="ARBA" id="ARBA00023157"/>
    </source>
</evidence>
<dbReference type="PROSITE" id="PS50835">
    <property type="entry name" value="IG_LIKE"/>
    <property type="match status" value="4"/>
</dbReference>
<dbReference type="InterPro" id="IPR013162">
    <property type="entry name" value="CD80_C2-set"/>
</dbReference>
<dbReference type="InterPro" id="IPR051275">
    <property type="entry name" value="Cell_adhesion_signaling"/>
</dbReference>
<keyword evidence="7" id="KW-1133">Transmembrane helix</keyword>
<feature type="compositionally biased region" description="Low complexity" evidence="6">
    <location>
        <begin position="937"/>
        <end position="946"/>
    </location>
</feature>
<dbReference type="EMBL" id="JABDTM020027760">
    <property type="protein sequence ID" value="KAH0810025.1"/>
    <property type="molecule type" value="Genomic_DNA"/>
</dbReference>
<dbReference type="AlphaFoldDB" id="A0A8J6H1I5"/>
<dbReference type="Proteomes" id="UP000719412">
    <property type="component" value="Unassembled WGS sequence"/>
</dbReference>
<dbReference type="InterPro" id="IPR013783">
    <property type="entry name" value="Ig-like_fold"/>
</dbReference>
<comment type="caution">
    <text evidence="10">The sequence shown here is derived from an EMBL/GenBank/DDBJ whole genome shotgun (WGS) entry which is preliminary data.</text>
</comment>
<organism evidence="10 11">
    <name type="scientific">Tenebrio molitor</name>
    <name type="common">Yellow mealworm beetle</name>
    <dbReference type="NCBI Taxonomy" id="7067"/>
    <lineage>
        <taxon>Eukaryota</taxon>
        <taxon>Metazoa</taxon>
        <taxon>Ecdysozoa</taxon>
        <taxon>Arthropoda</taxon>
        <taxon>Hexapoda</taxon>
        <taxon>Insecta</taxon>
        <taxon>Pterygota</taxon>
        <taxon>Neoptera</taxon>
        <taxon>Endopterygota</taxon>
        <taxon>Coleoptera</taxon>
        <taxon>Polyphaga</taxon>
        <taxon>Cucujiformia</taxon>
        <taxon>Tenebrionidae</taxon>
        <taxon>Tenebrio</taxon>
    </lineage>
</organism>
<dbReference type="Pfam" id="PF13927">
    <property type="entry name" value="Ig_3"/>
    <property type="match status" value="2"/>
</dbReference>
<sequence>MASSHKFLLLLLRIAGLGLVNAAGQMREQKFAMEPQDQTAVVGSRVTLPCRVIDKTGILQWTKDDFGLGTHRNLSGFERYSMIGSDEEADHLTRPHHHGVIFYDIIVRSGPQGSLSAQDSPSVVLQTCYVVAGLGRVVHCCTYDPDTQEDTLTNEITNFRPELGAPRASLVPTVNFPGRDAIWSRILPSDTYLNAGPLASPESEGVKFKLEMCEDFGRFSSRTGKIGSGLLKLLKTPSSSLVGLVPIVTFTSWKGLTGNFNKHHLGLIGERSSDTVVWVERPVERSPSRLSYDYSIPPHVSDYSLDIYPVMLDDDAKYQCQVSPGPQGQPGIRSHFATVTVLVPPDPPKIVQGDYLVTTEDREIELECISHGGKPAAEITWIDGLGNVLTDGIEYIVEGLSDGRRFTAKSILKLTPRKDHHNTTFTCQAQNTAERTHRSAKLKLEVKYAPKVTVSILAGASANGRIPEGAEVRLGCHADANPADVTYRWFLSDEPIIGGYTTELVIHNATRKYHDAIVKCEVHNAVGKSEESETLDISYGPQFRTRPRSVQADLGASVTLSCDVDGNPFPEISWYDEKHKRIINNSPNLTLRVDQETAGRYFCKAHVPGFPEIGADATIYLKGPPSIVSHRTQFGFEGDNVRVECTIFSIPPPERIVWTFNGREVDLHDQDYSILEDPSPEGIKSTLVIRESQEKHFGMYNCSVMNQYGSDVVEINLMQQKSVPLIIIIVGVTVLVIIVLIVALVFVLCQRQNNKKSPPETDANTIEKQCKESDRSSNISDLKLDLRTGSSNSNVHCDMDYIPGAESETGRQEIYRYSADYTEPSFPPKDGQNNNGYVPYVDYSRDYNPPMMQPPISSSLDPGRESLQSTRLQLNSLQAHQIPVSGQNLPLNDLSDIHLVTTQSIPNGGLPGMGSIDPRFSATYGNPYLRNPNVGLPTPNTANPAATPAPPPYSRDNSRIASSSAMMTSSANIQNTVVANGANGSVPQVTRLPNSPTSQYIVPNSNMATIKRERTVYYYRPVTHPEGDLNTSDSTRNQTHIILISRAMKGQDSAQSYVQYTDEMNIFYYLYLNIETGFHII</sequence>
<name>A0A8J6H1I5_TENMO</name>
<evidence type="ECO:0000256" key="8">
    <source>
        <dbReference type="SAM" id="SignalP"/>
    </source>
</evidence>
<keyword evidence="11" id="KW-1185">Reference proteome</keyword>
<keyword evidence="8" id="KW-0732">Signal</keyword>
<feature type="chain" id="PRO_5035307965" description="Ig-like domain-containing protein" evidence="8">
    <location>
        <begin position="23"/>
        <end position="1081"/>
    </location>
</feature>
<feature type="region of interest" description="Disordered" evidence="6">
    <location>
        <begin position="754"/>
        <end position="774"/>
    </location>
</feature>
<evidence type="ECO:0000259" key="9">
    <source>
        <dbReference type="PROSITE" id="PS50835"/>
    </source>
</evidence>
<feature type="domain" description="Ig-like" evidence="9">
    <location>
        <begin position="541"/>
        <end position="605"/>
    </location>
</feature>
<evidence type="ECO:0000256" key="1">
    <source>
        <dbReference type="ARBA" id="ARBA00004479"/>
    </source>
</evidence>
<dbReference type="SUPFAM" id="SSF48726">
    <property type="entry name" value="Immunoglobulin"/>
    <property type="match status" value="4"/>
</dbReference>
<dbReference type="GO" id="GO:0005886">
    <property type="term" value="C:plasma membrane"/>
    <property type="evidence" value="ECO:0007669"/>
    <property type="project" value="TreeGrafter"/>
</dbReference>
<keyword evidence="7" id="KW-0812">Transmembrane</keyword>
<dbReference type="InterPro" id="IPR036179">
    <property type="entry name" value="Ig-like_dom_sf"/>
</dbReference>
<evidence type="ECO:0000256" key="7">
    <source>
        <dbReference type="SAM" id="Phobius"/>
    </source>
</evidence>
<feature type="signal peptide" evidence="8">
    <location>
        <begin position="1"/>
        <end position="22"/>
    </location>
</feature>
<dbReference type="InterPro" id="IPR007110">
    <property type="entry name" value="Ig-like_dom"/>
</dbReference>
<feature type="domain" description="Ig-like" evidence="9">
    <location>
        <begin position="348"/>
        <end position="443"/>
    </location>
</feature>
<feature type="domain" description="Ig-like" evidence="9">
    <location>
        <begin position="624"/>
        <end position="718"/>
    </location>
</feature>
<reference evidence="10" key="2">
    <citation type="submission" date="2021-08" db="EMBL/GenBank/DDBJ databases">
        <authorList>
            <person name="Eriksson T."/>
        </authorList>
    </citation>
    <scope>NUCLEOTIDE SEQUENCE</scope>
    <source>
        <strain evidence="10">Stoneville</strain>
        <tissue evidence="10">Whole head</tissue>
    </source>
</reference>
<dbReference type="SMART" id="SM00409">
    <property type="entry name" value="IG"/>
    <property type="match status" value="5"/>
</dbReference>
<dbReference type="Pfam" id="PF08205">
    <property type="entry name" value="C2-set_2"/>
    <property type="match status" value="1"/>
</dbReference>
<feature type="domain" description="Ig-like" evidence="9">
    <location>
        <begin position="450"/>
        <end position="538"/>
    </location>
</feature>
<gene>
    <name evidence="10" type="ORF">GEV33_012766</name>
</gene>
<feature type="transmembrane region" description="Helical" evidence="7">
    <location>
        <begin position="725"/>
        <end position="749"/>
    </location>
</feature>
<proteinExistence type="predicted"/>